<reference evidence="9" key="1">
    <citation type="journal article" date="2019" name="Int. J. Syst. Evol. Microbiol.">
        <title>The Global Catalogue of Microorganisms (GCM) 10K type strain sequencing project: providing services to taxonomists for standard genome sequencing and annotation.</title>
        <authorList>
            <consortium name="The Broad Institute Genomics Platform"/>
            <consortium name="The Broad Institute Genome Sequencing Center for Infectious Disease"/>
            <person name="Wu L."/>
            <person name="Ma J."/>
        </authorList>
    </citation>
    <scope>NUCLEOTIDE SEQUENCE [LARGE SCALE GENOMIC DNA]</scope>
    <source>
        <strain evidence="9">CCUG 52478</strain>
    </source>
</reference>
<dbReference type="CDD" id="cd03379">
    <property type="entry name" value="beta_CA_cladeD"/>
    <property type="match status" value="1"/>
</dbReference>
<comment type="similarity">
    <text evidence="2">Belongs to the beta-class carbonic anhydrase family.</text>
</comment>
<dbReference type="Proteomes" id="UP001597229">
    <property type="component" value="Unassembled WGS sequence"/>
</dbReference>
<dbReference type="SUPFAM" id="SSF53056">
    <property type="entry name" value="beta-carbonic anhydrase, cab"/>
    <property type="match status" value="1"/>
</dbReference>
<dbReference type="PANTHER" id="PTHR43175">
    <property type="entry name" value="CARBONIC ANHYDRASE"/>
    <property type="match status" value="1"/>
</dbReference>
<dbReference type="EC" id="4.2.1.1" evidence="3"/>
<evidence type="ECO:0000256" key="5">
    <source>
        <dbReference type="ARBA" id="ARBA00022833"/>
    </source>
</evidence>
<accession>A0ABW3W8G0</accession>
<proteinExistence type="inferred from homology"/>
<keyword evidence="5" id="KW-0862">Zinc</keyword>
<comment type="cofactor">
    <cofactor evidence="1">
        <name>Zn(2+)</name>
        <dbReference type="ChEBI" id="CHEBI:29105"/>
    </cofactor>
</comment>
<dbReference type="Pfam" id="PF00484">
    <property type="entry name" value="Pro_CA"/>
    <property type="match status" value="1"/>
</dbReference>
<sequence>MGDFDDLLKANRDYAETFDQGGFDGKAHAGVAIVTCMDSRIDPLRMLGLDYGDAKIFRNPGGRVTEAALEALVLGTHLLNVDRILVIPHTRCAMASNTEAEIHDKIGAAVGHDVTWHPFHVITDQKRSLADDVRKVRSHPLIPESVKIGGFIYDVDSGLLTQEV</sequence>
<dbReference type="EMBL" id="JBHTLX010000029">
    <property type="protein sequence ID" value="MFD1250793.1"/>
    <property type="molecule type" value="Genomic_DNA"/>
</dbReference>
<dbReference type="SMART" id="SM00947">
    <property type="entry name" value="Pro_CA"/>
    <property type="match status" value="1"/>
</dbReference>
<dbReference type="InterPro" id="IPR036874">
    <property type="entry name" value="Carbonic_anhydrase_sf"/>
</dbReference>
<organism evidence="8 9">
    <name type="scientific">Nocardioides ginsengisoli</name>
    <dbReference type="NCBI Taxonomy" id="363868"/>
    <lineage>
        <taxon>Bacteria</taxon>
        <taxon>Bacillati</taxon>
        <taxon>Actinomycetota</taxon>
        <taxon>Actinomycetes</taxon>
        <taxon>Propionibacteriales</taxon>
        <taxon>Nocardioidaceae</taxon>
        <taxon>Nocardioides</taxon>
    </lineage>
</organism>
<comment type="function">
    <text evidence="6">Catalyzes the reversible hydration of carbon dioxide to form bicarbonate.</text>
</comment>
<evidence type="ECO:0000313" key="8">
    <source>
        <dbReference type="EMBL" id="MFD1250793.1"/>
    </source>
</evidence>
<dbReference type="RefSeq" id="WP_367918238.1">
    <property type="nucleotide sequence ID" value="NZ_BAABAC010000009.1"/>
</dbReference>
<dbReference type="Gene3D" id="3.40.1050.10">
    <property type="entry name" value="Carbonic anhydrase"/>
    <property type="match status" value="1"/>
</dbReference>
<evidence type="ECO:0000256" key="1">
    <source>
        <dbReference type="ARBA" id="ARBA00001947"/>
    </source>
</evidence>
<evidence type="ECO:0000313" key="9">
    <source>
        <dbReference type="Proteomes" id="UP001597229"/>
    </source>
</evidence>
<comment type="catalytic activity">
    <reaction evidence="7">
        <text>hydrogencarbonate + H(+) = CO2 + H2O</text>
        <dbReference type="Rhea" id="RHEA:10748"/>
        <dbReference type="ChEBI" id="CHEBI:15377"/>
        <dbReference type="ChEBI" id="CHEBI:15378"/>
        <dbReference type="ChEBI" id="CHEBI:16526"/>
        <dbReference type="ChEBI" id="CHEBI:17544"/>
        <dbReference type="EC" id="4.2.1.1"/>
    </reaction>
</comment>
<dbReference type="InterPro" id="IPR001765">
    <property type="entry name" value="Carbonic_anhydrase"/>
</dbReference>
<evidence type="ECO:0000256" key="7">
    <source>
        <dbReference type="ARBA" id="ARBA00048348"/>
    </source>
</evidence>
<name>A0ABW3W8G0_9ACTN</name>
<evidence type="ECO:0000256" key="2">
    <source>
        <dbReference type="ARBA" id="ARBA00006217"/>
    </source>
</evidence>
<keyword evidence="4" id="KW-0479">Metal-binding</keyword>
<keyword evidence="9" id="KW-1185">Reference proteome</keyword>
<comment type="caution">
    <text evidence="8">The sequence shown here is derived from an EMBL/GenBank/DDBJ whole genome shotgun (WGS) entry which is preliminary data.</text>
</comment>
<evidence type="ECO:0000256" key="3">
    <source>
        <dbReference type="ARBA" id="ARBA00012925"/>
    </source>
</evidence>
<protein>
    <recommendedName>
        <fullName evidence="3">carbonic anhydrase</fullName>
        <ecNumber evidence="3">4.2.1.1</ecNumber>
    </recommendedName>
</protein>
<evidence type="ECO:0000256" key="4">
    <source>
        <dbReference type="ARBA" id="ARBA00022723"/>
    </source>
</evidence>
<evidence type="ECO:0000256" key="6">
    <source>
        <dbReference type="ARBA" id="ARBA00024993"/>
    </source>
</evidence>
<dbReference type="PANTHER" id="PTHR43175:SF3">
    <property type="entry name" value="CARBON DISULFIDE HYDROLASE"/>
    <property type="match status" value="1"/>
</dbReference>
<gene>
    <name evidence="8" type="ORF">ACFQ3F_23585</name>
</gene>